<sequence>MVHVATQPDRSRFPGLAEAEAAHDLAARLPRLVLESRRVSASLAHGIHGRGRAGPGENFWQFRPFYSGESAGNVDWRRSARDGRLYVREREWEAAQTMQLWIDRSLSMAFASSLALAPKVERAIVLGLALAETLVLAGERVGYAGALSPRANRQIGEQIAQVLAADATGAANDLPPAIPLKRRDETLLIGDFLSPLADIERVVSTITSNGAGGHAIMIVDPVEETFPFAGQTELIDPQTGERLRLGEAAAWRDSYRQRIASHRAGLQDIMTRRGLTLTTHHTDRPASEAALRVLSLIASRRDGKA</sequence>
<dbReference type="AlphaFoldDB" id="A0A7W5Z684"/>
<dbReference type="Pfam" id="PF01882">
    <property type="entry name" value="DUF58"/>
    <property type="match status" value="1"/>
</dbReference>
<organism evidence="2 3">
    <name type="scientific">Pseudochelatococcus contaminans</name>
    <dbReference type="NCBI Taxonomy" id="1538103"/>
    <lineage>
        <taxon>Bacteria</taxon>
        <taxon>Pseudomonadati</taxon>
        <taxon>Pseudomonadota</taxon>
        <taxon>Alphaproteobacteria</taxon>
        <taxon>Hyphomicrobiales</taxon>
        <taxon>Chelatococcaceae</taxon>
        <taxon>Pseudochelatococcus</taxon>
    </lineage>
</organism>
<feature type="domain" description="DUF58" evidence="1">
    <location>
        <begin position="62"/>
        <end position="264"/>
    </location>
</feature>
<comment type="caution">
    <text evidence="2">The sequence shown here is derived from an EMBL/GenBank/DDBJ whole genome shotgun (WGS) entry which is preliminary data.</text>
</comment>
<name>A0A7W5Z684_9HYPH</name>
<dbReference type="InterPro" id="IPR002881">
    <property type="entry name" value="DUF58"/>
</dbReference>
<proteinExistence type="predicted"/>
<dbReference type="RefSeq" id="WP_183754038.1">
    <property type="nucleotide sequence ID" value="NZ_JACICC010000008.1"/>
</dbReference>
<accession>A0A7W5Z684</accession>
<keyword evidence="3" id="KW-1185">Reference proteome</keyword>
<dbReference type="Proteomes" id="UP000537592">
    <property type="component" value="Unassembled WGS sequence"/>
</dbReference>
<evidence type="ECO:0000313" key="2">
    <source>
        <dbReference type="EMBL" id="MBB3810764.1"/>
    </source>
</evidence>
<dbReference type="EMBL" id="JACICC010000008">
    <property type="protein sequence ID" value="MBB3810764.1"/>
    <property type="molecule type" value="Genomic_DNA"/>
</dbReference>
<reference evidence="2 3" key="1">
    <citation type="submission" date="2020-08" db="EMBL/GenBank/DDBJ databases">
        <title>Genomic Encyclopedia of Type Strains, Phase IV (KMG-IV): sequencing the most valuable type-strain genomes for metagenomic binning, comparative biology and taxonomic classification.</title>
        <authorList>
            <person name="Goeker M."/>
        </authorList>
    </citation>
    <scope>NUCLEOTIDE SEQUENCE [LARGE SCALE GENOMIC DNA]</scope>
    <source>
        <strain evidence="2 3">DSM 28760</strain>
    </source>
</reference>
<evidence type="ECO:0000259" key="1">
    <source>
        <dbReference type="Pfam" id="PF01882"/>
    </source>
</evidence>
<evidence type="ECO:0000313" key="3">
    <source>
        <dbReference type="Proteomes" id="UP000537592"/>
    </source>
</evidence>
<dbReference type="PANTHER" id="PTHR33608:SF6">
    <property type="entry name" value="BLL2464 PROTEIN"/>
    <property type="match status" value="1"/>
</dbReference>
<protein>
    <submittedName>
        <fullName evidence="2">Uncharacterized protein (DUF58 family)</fullName>
    </submittedName>
</protein>
<gene>
    <name evidence="2" type="ORF">FHS81_002870</name>
</gene>
<dbReference type="PANTHER" id="PTHR33608">
    <property type="entry name" value="BLL2464 PROTEIN"/>
    <property type="match status" value="1"/>
</dbReference>